<sequence>MLAMAVAMPSVARADTVYNNGAPNGANIFPIDGTRQVADDFTLATTTDVTGATFTNVYETAIGQPTLPLNYYIYSGAQPSTGNLIDSGIAQNVVIGPGGSGSYGPGYAGQTVSFSFETPFQAAANTQYWFGLNYPTAIGTHWEVTNANATSGAYSSNDDFATVVTATGQQLSFSLQSAAPEPASWAMMIGGFGIVGGAMRRRRASGGLSREVAV</sequence>
<feature type="domain" description="Ice-binding protein C-terminal" evidence="1">
    <location>
        <begin position="178"/>
        <end position="203"/>
    </location>
</feature>
<organism evidence="2 3">
    <name type="scientific">Sphingomonas immobilis</name>
    <dbReference type="NCBI Taxonomy" id="3063997"/>
    <lineage>
        <taxon>Bacteria</taxon>
        <taxon>Pseudomonadati</taxon>
        <taxon>Pseudomonadota</taxon>
        <taxon>Alphaproteobacteria</taxon>
        <taxon>Sphingomonadales</taxon>
        <taxon>Sphingomonadaceae</taxon>
        <taxon>Sphingomonas</taxon>
    </lineage>
</organism>
<evidence type="ECO:0000313" key="2">
    <source>
        <dbReference type="EMBL" id="MDO7842701.1"/>
    </source>
</evidence>
<accession>A0ABT8ZYP5</accession>
<dbReference type="Proteomes" id="UP001176468">
    <property type="component" value="Unassembled WGS sequence"/>
</dbReference>
<dbReference type="NCBIfam" id="TIGR02595">
    <property type="entry name" value="PEP_CTERM"/>
    <property type="match status" value="1"/>
</dbReference>
<evidence type="ECO:0000259" key="1">
    <source>
        <dbReference type="Pfam" id="PF07589"/>
    </source>
</evidence>
<gene>
    <name evidence="2" type="ORF">Q5H94_10210</name>
</gene>
<evidence type="ECO:0000313" key="3">
    <source>
        <dbReference type="Proteomes" id="UP001176468"/>
    </source>
</evidence>
<dbReference type="Pfam" id="PF07589">
    <property type="entry name" value="PEP-CTERM"/>
    <property type="match status" value="1"/>
</dbReference>
<dbReference type="InterPro" id="IPR013424">
    <property type="entry name" value="Ice-binding_C"/>
</dbReference>
<protein>
    <submittedName>
        <fullName evidence="2">PEPxxWA-CTERM sorting domain-containing protein</fullName>
    </submittedName>
</protein>
<name>A0ABT8ZYP5_9SPHN</name>
<reference evidence="2" key="1">
    <citation type="submission" date="2023-07" db="EMBL/GenBank/DDBJ databases">
        <authorList>
            <person name="Kim M.K."/>
        </authorList>
    </citation>
    <scope>NUCLEOTIDE SEQUENCE</scope>
    <source>
        <strain evidence="2">CA1-15</strain>
    </source>
</reference>
<comment type="caution">
    <text evidence="2">The sequence shown here is derived from an EMBL/GenBank/DDBJ whole genome shotgun (WGS) entry which is preliminary data.</text>
</comment>
<dbReference type="RefSeq" id="WP_304561157.1">
    <property type="nucleotide sequence ID" value="NZ_JAUQSZ010000006.1"/>
</dbReference>
<keyword evidence="3" id="KW-1185">Reference proteome</keyword>
<dbReference type="EMBL" id="JAUQSZ010000006">
    <property type="protein sequence ID" value="MDO7842701.1"/>
    <property type="molecule type" value="Genomic_DNA"/>
</dbReference>
<proteinExistence type="predicted"/>
<dbReference type="NCBIfam" id="NF035944">
    <property type="entry name" value="PEPxxWA-CTERM"/>
    <property type="match status" value="1"/>
</dbReference>